<evidence type="ECO:0000313" key="4">
    <source>
        <dbReference type="Proteomes" id="UP000280668"/>
    </source>
</evidence>
<feature type="region of interest" description="Disordered" evidence="1">
    <location>
        <begin position="72"/>
        <end position="105"/>
    </location>
</feature>
<sequence length="557" mass="57983">MTRQRAGAEHVGVADDVSSRRGERGFAAVEHLGIIIVAAALLVVVIGAATPWGSSIATSICQRIEQISDSSLGCGSGSDQSAHENESDPRDEPPVCRFSSSTESRATDTGAGVRLWRVARVGGSVGDHAAYTVEQMSDGSYQVHLAEGINGELSAGVDLSYRSKNGGTNIGGQAEFARQVGAEVVQTWNLEDQAAFDAFMPSFEEHYAEVEDRGFIGSVWEGTKGAARATGDFLCFWCDDSPDDGWSHLTRAPDSTSYTGNSANEVSGSLGLSAKPGENAPFSLGVGSVEGSYGIDDSITIQTHETGEKAGQTTLSMAFESGGDWEGYLLGLTGGSFSTSTGAVHISYDNATGELTEVRLQTVNESGSVFALDASNLIGGIDIPGSSDGGSGLGHGEDGFGWQDSSYSAGFQARLDGEFDSSTLVTDVTLEVNDGNREVAQEWLGGVTGVLRADMLASALASGDGAELFWPGRASDDPVQQMLFEDATAHGAIYANTSESSTTGPNVDLILADFSRETTSTSSTGELVDAWFLGGEDPNNPGQRSQVTNEDCLSAGG</sequence>
<keyword evidence="4" id="KW-1185">Reference proteome</keyword>
<feature type="compositionally biased region" description="Basic and acidic residues" evidence="1">
    <location>
        <begin position="81"/>
        <end position="94"/>
    </location>
</feature>
<gene>
    <name evidence="3" type="ORF">EDD31_1017</name>
</gene>
<evidence type="ECO:0000313" key="3">
    <source>
        <dbReference type="EMBL" id="ROR72659.1"/>
    </source>
</evidence>
<dbReference type="EMBL" id="RKHK01000001">
    <property type="protein sequence ID" value="ROR72659.1"/>
    <property type="molecule type" value="Genomic_DNA"/>
</dbReference>
<feature type="region of interest" description="Disordered" evidence="1">
    <location>
        <begin position="535"/>
        <end position="557"/>
    </location>
</feature>
<comment type="caution">
    <text evidence="3">The sequence shown here is derived from an EMBL/GenBank/DDBJ whole genome shotgun (WGS) entry which is preliminary data.</text>
</comment>
<organism evidence="3 4">
    <name type="scientific">Bogoriella caseilytica</name>
    <dbReference type="NCBI Taxonomy" id="56055"/>
    <lineage>
        <taxon>Bacteria</taxon>
        <taxon>Bacillati</taxon>
        <taxon>Actinomycetota</taxon>
        <taxon>Actinomycetes</taxon>
        <taxon>Micrococcales</taxon>
        <taxon>Bogoriellaceae</taxon>
        <taxon>Bogoriella</taxon>
    </lineage>
</organism>
<accession>A0A3N2BBM0</accession>
<name>A0A3N2BBM0_9MICO</name>
<keyword evidence="2" id="KW-0812">Transmembrane</keyword>
<protein>
    <submittedName>
        <fullName evidence="3">Uncharacterized protein</fullName>
    </submittedName>
</protein>
<dbReference type="AlphaFoldDB" id="A0A3N2BBM0"/>
<proteinExistence type="predicted"/>
<dbReference type="RefSeq" id="WP_148058865.1">
    <property type="nucleotide sequence ID" value="NZ_RKHK01000001.1"/>
</dbReference>
<keyword evidence="2" id="KW-1133">Transmembrane helix</keyword>
<keyword evidence="2" id="KW-0472">Membrane</keyword>
<feature type="transmembrane region" description="Helical" evidence="2">
    <location>
        <begin position="28"/>
        <end position="52"/>
    </location>
</feature>
<evidence type="ECO:0000256" key="1">
    <source>
        <dbReference type="SAM" id="MobiDB-lite"/>
    </source>
</evidence>
<reference evidence="3 4" key="1">
    <citation type="submission" date="2018-11" db="EMBL/GenBank/DDBJ databases">
        <title>Sequencing the genomes of 1000 actinobacteria strains.</title>
        <authorList>
            <person name="Klenk H.-P."/>
        </authorList>
    </citation>
    <scope>NUCLEOTIDE SEQUENCE [LARGE SCALE GENOMIC DNA]</scope>
    <source>
        <strain evidence="3 4">DSM 11294</strain>
    </source>
</reference>
<evidence type="ECO:0000256" key="2">
    <source>
        <dbReference type="SAM" id="Phobius"/>
    </source>
</evidence>
<dbReference type="Proteomes" id="UP000280668">
    <property type="component" value="Unassembled WGS sequence"/>
</dbReference>
<feature type="compositionally biased region" description="Polar residues" evidence="1">
    <location>
        <begin position="540"/>
        <end position="551"/>
    </location>
</feature>